<dbReference type="InterPro" id="IPR024436">
    <property type="entry name" value="DUF3824"/>
</dbReference>
<comment type="caution">
    <text evidence="3">The sequence shown here is derived from an EMBL/GenBank/DDBJ whole genome shotgun (WGS) entry which is preliminary data.</text>
</comment>
<organism evidence="3 4">
    <name type="scientific">Toxoplasma gondii MAS</name>
    <dbReference type="NCBI Taxonomy" id="943118"/>
    <lineage>
        <taxon>Eukaryota</taxon>
        <taxon>Sar</taxon>
        <taxon>Alveolata</taxon>
        <taxon>Apicomplexa</taxon>
        <taxon>Conoidasida</taxon>
        <taxon>Coccidia</taxon>
        <taxon>Eucoccidiorida</taxon>
        <taxon>Eimeriorina</taxon>
        <taxon>Sarcocystidae</taxon>
        <taxon>Toxoplasma</taxon>
    </lineage>
</organism>
<dbReference type="Proteomes" id="UP000028821">
    <property type="component" value="Unassembled WGS sequence"/>
</dbReference>
<feature type="domain" description="DUF3824" evidence="2">
    <location>
        <begin position="23"/>
        <end position="83"/>
    </location>
</feature>
<dbReference type="AlphaFoldDB" id="A0A086PXU9"/>
<feature type="compositionally biased region" description="Basic and acidic residues" evidence="1">
    <location>
        <begin position="23"/>
        <end position="37"/>
    </location>
</feature>
<gene>
    <name evidence="3" type="ORF">TGMAS_416310</name>
</gene>
<accession>A0A086PXU9</accession>
<dbReference type="EMBL" id="AEXC02002429">
    <property type="protein sequence ID" value="KFH05181.1"/>
    <property type="molecule type" value="Genomic_DNA"/>
</dbReference>
<proteinExistence type="predicted"/>
<name>A0A086PXU9_TOXGO</name>
<evidence type="ECO:0000256" key="1">
    <source>
        <dbReference type="SAM" id="MobiDB-lite"/>
    </source>
</evidence>
<dbReference type="Gene3D" id="1.25.40.730">
    <property type="match status" value="1"/>
</dbReference>
<dbReference type="Pfam" id="PF12868">
    <property type="entry name" value="DUF3824"/>
    <property type="match status" value="1"/>
</dbReference>
<feature type="compositionally biased region" description="Low complexity" evidence="1">
    <location>
        <begin position="49"/>
        <end position="60"/>
    </location>
</feature>
<sequence length="101" mass="10940">MDYCMPFLIQVVREVTTRVDALDKKEETREKEEEKQKSAPNDYVPDYTMPPTGSPLLPGMGGLALMPPSYTPQSNAFPPTLGASGMMGSAPANLGQSFAPF</sequence>
<feature type="region of interest" description="Disordered" evidence="1">
    <location>
        <begin position="23"/>
        <end position="60"/>
    </location>
</feature>
<evidence type="ECO:0000313" key="3">
    <source>
        <dbReference type="EMBL" id="KFH05181.1"/>
    </source>
</evidence>
<evidence type="ECO:0000259" key="2">
    <source>
        <dbReference type="Pfam" id="PF12868"/>
    </source>
</evidence>
<dbReference type="VEuPathDB" id="ToxoDB:TGMAS_416310"/>
<evidence type="ECO:0000313" key="4">
    <source>
        <dbReference type="Proteomes" id="UP000028821"/>
    </source>
</evidence>
<protein>
    <submittedName>
        <fullName evidence="3">Chain I, clathrin d6 coat with auxilin J-domain protein</fullName>
    </submittedName>
</protein>
<reference evidence="3 4" key="1">
    <citation type="submission" date="2014-04" db="EMBL/GenBank/DDBJ databases">
        <authorList>
            <person name="Sibley D."/>
            <person name="Venepally P."/>
            <person name="Karamycheva S."/>
            <person name="Hadjithomas M."/>
            <person name="Khan A."/>
            <person name="Brunk B."/>
            <person name="Roos D."/>
            <person name="Caler E."/>
            <person name="Lorenzi H."/>
        </authorList>
    </citation>
    <scope>NUCLEOTIDE SEQUENCE [LARGE SCALE GENOMIC DNA]</scope>
    <source>
        <strain evidence="3 4">MAS</strain>
    </source>
</reference>